<dbReference type="Gene3D" id="2.10.260.10">
    <property type="match status" value="1"/>
</dbReference>
<keyword evidence="2" id="KW-0238">DNA-binding</keyword>
<feature type="domain" description="SpoVT-AbrB" evidence="1">
    <location>
        <begin position="9"/>
        <end position="54"/>
    </location>
</feature>
<dbReference type="Proteomes" id="UP000607397">
    <property type="component" value="Unassembled WGS sequence"/>
</dbReference>
<dbReference type="AlphaFoldDB" id="A0A8K2A7D6"/>
<dbReference type="SUPFAM" id="SSF89447">
    <property type="entry name" value="AbrB/MazE/MraZ-like"/>
    <property type="match status" value="1"/>
</dbReference>
<name>A0A8K2A7D6_9CYAN</name>
<accession>A0A8K2A7D6</accession>
<organism evidence="2 3">
    <name type="scientific">Petrachloros mirabilis ULC683</name>
    <dbReference type="NCBI Taxonomy" id="2781853"/>
    <lineage>
        <taxon>Bacteria</taxon>
        <taxon>Bacillati</taxon>
        <taxon>Cyanobacteriota</taxon>
        <taxon>Cyanophyceae</taxon>
        <taxon>Synechococcales</taxon>
        <taxon>Petrachlorosaceae</taxon>
        <taxon>Petrachloros</taxon>
        <taxon>Petrachloros mirabilis</taxon>
    </lineage>
</organism>
<evidence type="ECO:0000313" key="3">
    <source>
        <dbReference type="Proteomes" id="UP000607397"/>
    </source>
</evidence>
<dbReference type="InterPro" id="IPR007159">
    <property type="entry name" value="SpoVT-AbrB_dom"/>
</dbReference>
<dbReference type="InterPro" id="IPR037914">
    <property type="entry name" value="SpoVT-AbrB_sf"/>
</dbReference>
<proteinExistence type="predicted"/>
<keyword evidence="3" id="KW-1185">Reference proteome</keyword>
<dbReference type="GO" id="GO:0003677">
    <property type="term" value="F:DNA binding"/>
    <property type="evidence" value="ECO:0007669"/>
    <property type="project" value="UniProtKB-KW"/>
</dbReference>
<sequence>MSGTVIAESSVTQKYQATIPLLVREQLGIRAGDKIVFERQTDEIIIIRKKSPSAVDWDYLQAIEGTLSEWNSPEDEAAYGDL</sequence>
<protein>
    <submittedName>
        <fullName evidence="2">AbrB/MazE/SpoVT family DNA-binding domain-containing protein</fullName>
    </submittedName>
</protein>
<comment type="caution">
    <text evidence="2">The sequence shown here is derived from an EMBL/GenBank/DDBJ whole genome shotgun (WGS) entry which is preliminary data.</text>
</comment>
<dbReference type="Pfam" id="PF04014">
    <property type="entry name" value="MazE_antitoxin"/>
    <property type="match status" value="1"/>
</dbReference>
<evidence type="ECO:0000313" key="2">
    <source>
        <dbReference type="EMBL" id="NCJ05965.1"/>
    </source>
</evidence>
<dbReference type="SMART" id="SM00966">
    <property type="entry name" value="SpoVT_AbrB"/>
    <property type="match status" value="1"/>
</dbReference>
<reference evidence="2" key="1">
    <citation type="submission" date="2019-12" db="EMBL/GenBank/DDBJ databases">
        <title>High-Quality draft genome sequences of three cyanobacteria isolated from the limestone walls of the Old Cathedral of Coimbra.</title>
        <authorList>
            <person name="Tiago I."/>
            <person name="Soares F."/>
            <person name="Portugal A."/>
        </authorList>
    </citation>
    <scope>NUCLEOTIDE SEQUENCE [LARGE SCALE GENOMIC DNA]</scope>
    <source>
        <strain evidence="2">C</strain>
    </source>
</reference>
<dbReference type="EMBL" id="WVIC01000008">
    <property type="protein sequence ID" value="NCJ05965.1"/>
    <property type="molecule type" value="Genomic_DNA"/>
</dbReference>
<evidence type="ECO:0000259" key="1">
    <source>
        <dbReference type="SMART" id="SM00966"/>
    </source>
</evidence>
<dbReference type="NCBIfam" id="TIGR01439">
    <property type="entry name" value="lp_hng_hel_AbrB"/>
    <property type="match status" value="1"/>
</dbReference>
<gene>
    <name evidence="2" type="ORF">GS597_05455</name>
</gene>